<evidence type="ECO:0000259" key="2">
    <source>
        <dbReference type="Pfam" id="PF14341"/>
    </source>
</evidence>
<dbReference type="Proteomes" id="UP001158297">
    <property type="component" value="Unassembled WGS sequence"/>
</dbReference>
<dbReference type="AlphaFoldDB" id="A0AA42HMY3"/>
<feature type="domain" description="PilX/PilW C-terminal" evidence="1">
    <location>
        <begin position="82"/>
        <end position="181"/>
    </location>
</feature>
<evidence type="ECO:0000259" key="1">
    <source>
        <dbReference type="Pfam" id="PF13681"/>
    </source>
</evidence>
<reference evidence="3" key="1">
    <citation type="submission" date="2022-09" db="EMBL/GenBank/DDBJ databases">
        <title>Intensive care unit water sources are persistently colonized with multi-drug resistant bacteria and are the site of extensive horizontal gene transfer of antibiotic resistance genes.</title>
        <authorList>
            <person name="Diorio-Toth L."/>
        </authorList>
    </citation>
    <scope>NUCLEOTIDE SEQUENCE</scope>
    <source>
        <strain evidence="3">GD04130</strain>
    </source>
</reference>
<proteinExistence type="predicted"/>
<evidence type="ECO:0000313" key="4">
    <source>
        <dbReference type="Proteomes" id="UP001158297"/>
    </source>
</evidence>
<organism evidence="3 4">
    <name type="scientific">Comamonas aquatica</name>
    <dbReference type="NCBI Taxonomy" id="225991"/>
    <lineage>
        <taxon>Bacteria</taxon>
        <taxon>Pseudomonadati</taxon>
        <taxon>Pseudomonadota</taxon>
        <taxon>Betaproteobacteria</taxon>
        <taxon>Burkholderiales</taxon>
        <taxon>Comamonadaceae</taxon>
        <taxon>Comamonas</taxon>
    </lineage>
</organism>
<dbReference type="InterPro" id="IPR025205">
    <property type="entry name" value="PilX/PilW_C"/>
</dbReference>
<comment type="caution">
    <text evidence="3">The sequence shown here is derived from an EMBL/GenBank/DDBJ whole genome shotgun (WGS) entry which is preliminary data.</text>
</comment>
<evidence type="ECO:0000313" key="3">
    <source>
        <dbReference type="EMBL" id="MDH0361482.1"/>
    </source>
</evidence>
<sequence>MLILLGVMMALGAGAVQLSMMGERSARNDRDYQVAWQASEAALVDAELDIDIKNAGTSTRMGSFTENNSIDFLANCGSSGVNKGLCLPNQTGKPVWLAVDFSATDSPSVELGDFTSSEFDSGTSGLKPRKKPRYIIEILTDTASRGDASIGGDQRYVYRVTAMGFGPRTDIQAMTQIIYRK</sequence>
<dbReference type="RefSeq" id="WP_279812572.1">
    <property type="nucleotide sequence ID" value="NZ_CAURON010000007.1"/>
</dbReference>
<dbReference type="Pfam" id="PF13681">
    <property type="entry name" value="PilX"/>
    <property type="match status" value="1"/>
</dbReference>
<feature type="domain" description="Type 4 fimbrial biogenesis protein PilX N-terminal" evidence="2">
    <location>
        <begin position="2"/>
        <end position="43"/>
    </location>
</feature>
<name>A0AA42HMY3_9BURK</name>
<protein>
    <submittedName>
        <fullName evidence="3">PilX N-terminal domain-containing pilus assembly protein</fullName>
    </submittedName>
</protein>
<dbReference type="EMBL" id="JAODZU010000001">
    <property type="protein sequence ID" value="MDH0361482.1"/>
    <property type="molecule type" value="Genomic_DNA"/>
</dbReference>
<gene>
    <name evidence="3" type="ORF">N7330_00190</name>
</gene>
<dbReference type="Pfam" id="PF14341">
    <property type="entry name" value="PilX_N"/>
    <property type="match status" value="1"/>
</dbReference>
<accession>A0AA42HMY3</accession>
<dbReference type="InterPro" id="IPR025746">
    <property type="entry name" value="PilX_N_dom"/>
</dbReference>